<feature type="domain" description="Glycosyltransferase 2-like" evidence="1">
    <location>
        <begin position="5"/>
        <end position="118"/>
    </location>
</feature>
<dbReference type="PANTHER" id="PTHR22916:SF67">
    <property type="entry name" value="COLANIC ACID BIOSYNTHESIS GLYCOSYL TRANSFERASE WCAE-RELATED"/>
    <property type="match status" value="1"/>
</dbReference>
<dbReference type="InterPro" id="IPR029044">
    <property type="entry name" value="Nucleotide-diphossugar_trans"/>
</dbReference>
<keyword evidence="2" id="KW-0808">Transferase</keyword>
<dbReference type="Pfam" id="PF00535">
    <property type="entry name" value="Glycos_transf_2"/>
    <property type="match status" value="1"/>
</dbReference>
<accession>A0A286FDB9</accession>
<dbReference type="AlphaFoldDB" id="A0A286FDB9"/>
<organism evidence="2 3">
    <name type="scientific">Spirosoma fluviale</name>
    <dbReference type="NCBI Taxonomy" id="1597977"/>
    <lineage>
        <taxon>Bacteria</taxon>
        <taxon>Pseudomonadati</taxon>
        <taxon>Bacteroidota</taxon>
        <taxon>Cytophagia</taxon>
        <taxon>Cytophagales</taxon>
        <taxon>Cytophagaceae</taxon>
        <taxon>Spirosoma</taxon>
    </lineage>
</organism>
<dbReference type="InterPro" id="IPR001173">
    <property type="entry name" value="Glyco_trans_2-like"/>
</dbReference>
<name>A0A286FDB9_9BACT</name>
<dbReference type="Proteomes" id="UP000219452">
    <property type="component" value="Unassembled WGS sequence"/>
</dbReference>
<gene>
    <name evidence="2" type="ORF">SAMN06269250_1718</name>
</gene>
<dbReference type="CDD" id="cd06433">
    <property type="entry name" value="GT_2_WfgS_like"/>
    <property type="match status" value="1"/>
</dbReference>
<dbReference type="OrthoDB" id="9788101at2"/>
<evidence type="ECO:0000313" key="2">
    <source>
        <dbReference type="EMBL" id="SOD81228.1"/>
    </source>
</evidence>
<dbReference type="RefSeq" id="WP_097125328.1">
    <property type="nucleotide sequence ID" value="NZ_OCNH01000001.1"/>
</dbReference>
<sequence length="266" mass="31120">MPKLSIITINLNNALGLQKTIRSVLSQTFQDFEYIIIDGGSRDGSVEIIKQFEDKITYWISEPDAGIYAAMNKGIKASNGEYCQFLNSGDCLVQADVTEKMLYEMPETSILIGNMLKVLPTGKIITDKGIRNEQPTFLTFYKGTLNHSPAYIRRNLFKQYGYYDESLRIVSDWKWYLYVIGLYNETIVYKNINVSLFDMMGLSNIHIDLLHEERRRVLNEIIPMNILSDYDKYSFDIEQMQRLKSFKFSRIIIWYLERLLFKLNKT</sequence>
<dbReference type="PANTHER" id="PTHR22916">
    <property type="entry name" value="GLYCOSYLTRANSFERASE"/>
    <property type="match status" value="1"/>
</dbReference>
<dbReference type="Gene3D" id="3.90.550.10">
    <property type="entry name" value="Spore Coat Polysaccharide Biosynthesis Protein SpsA, Chain A"/>
    <property type="match status" value="1"/>
</dbReference>
<dbReference type="SUPFAM" id="SSF53448">
    <property type="entry name" value="Nucleotide-diphospho-sugar transferases"/>
    <property type="match status" value="1"/>
</dbReference>
<dbReference type="EMBL" id="OCNH01000001">
    <property type="protein sequence ID" value="SOD81228.1"/>
    <property type="molecule type" value="Genomic_DNA"/>
</dbReference>
<protein>
    <submittedName>
        <fullName evidence="2">Glycosyltransferase involved in cell wall bisynthesis</fullName>
    </submittedName>
</protein>
<proteinExistence type="predicted"/>
<reference evidence="3" key="1">
    <citation type="submission" date="2017-09" db="EMBL/GenBank/DDBJ databases">
        <authorList>
            <person name="Varghese N."/>
            <person name="Submissions S."/>
        </authorList>
    </citation>
    <scope>NUCLEOTIDE SEQUENCE [LARGE SCALE GENOMIC DNA]</scope>
    <source>
        <strain evidence="3">DSM 29961</strain>
    </source>
</reference>
<evidence type="ECO:0000259" key="1">
    <source>
        <dbReference type="Pfam" id="PF00535"/>
    </source>
</evidence>
<keyword evidence="3" id="KW-1185">Reference proteome</keyword>
<evidence type="ECO:0000313" key="3">
    <source>
        <dbReference type="Proteomes" id="UP000219452"/>
    </source>
</evidence>
<dbReference type="GO" id="GO:0016758">
    <property type="term" value="F:hexosyltransferase activity"/>
    <property type="evidence" value="ECO:0007669"/>
    <property type="project" value="UniProtKB-ARBA"/>
</dbReference>